<dbReference type="Gene3D" id="3.30.420.10">
    <property type="entry name" value="Ribonuclease H-like superfamily/Ribonuclease H"/>
    <property type="match status" value="1"/>
</dbReference>
<sequence length="282" mass="32236">MVTAPARREVVRLMKQRGMSERHALRVVGMSASALRYVPRPDGNIALRQQIVDMAQRYRRYGAPMIYLKLRQAGQRVNHKRVERLYTEENLQVRRRRRKKIPPADRQPLIRPGAANEVWSMDFVFDRIASGRALKCLAIVDDATHEAVAVIPAHAIGGDQLVRLLDEVCSIRGRPSIIRTDNGKEFTGRAMLTWAHRHGIALRLIEPGKPNQNAYIESFNGRLRDECLNEHWFVSLNHARVIIRTWAREYNEERPKRALGGLTPAQYAKQLAAKAVTFEPGL</sequence>
<dbReference type="InterPro" id="IPR048020">
    <property type="entry name" value="Transpos_IS3"/>
</dbReference>
<dbReference type="InterPro" id="IPR012337">
    <property type="entry name" value="RNaseH-like_sf"/>
</dbReference>
<dbReference type="InterPro" id="IPR025948">
    <property type="entry name" value="HTH-like_dom"/>
</dbReference>
<dbReference type="AlphaFoldDB" id="A0A191ZEF5"/>
<dbReference type="Proteomes" id="UP000078596">
    <property type="component" value="Chromosome"/>
</dbReference>
<dbReference type="PROSITE" id="PS50994">
    <property type="entry name" value="INTEGRASE"/>
    <property type="match status" value="1"/>
</dbReference>
<accession>A0A191ZEF5</accession>
<dbReference type="Pfam" id="PF13276">
    <property type="entry name" value="HTH_21"/>
    <property type="match status" value="1"/>
</dbReference>
<dbReference type="SUPFAM" id="SSF53098">
    <property type="entry name" value="Ribonuclease H-like"/>
    <property type="match status" value="1"/>
</dbReference>
<dbReference type="Pfam" id="PF13683">
    <property type="entry name" value="rve_3"/>
    <property type="match status" value="1"/>
</dbReference>
<dbReference type="EMBL" id="CP016027">
    <property type="protein sequence ID" value="ANJ66256.1"/>
    <property type="molecule type" value="Genomic_DNA"/>
</dbReference>
<evidence type="ECO:0000259" key="1">
    <source>
        <dbReference type="PROSITE" id="PS50994"/>
    </source>
</evidence>
<evidence type="ECO:0000313" key="2">
    <source>
        <dbReference type="EMBL" id="ANJ66256.1"/>
    </source>
</evidence>
<dbReference type="InterPro" id="IPR001584">
    <property type="entry name" value="Integrase_cat-core"/>
</dbReference>
<dbReference type="PANTHER" id="PTHR47515">
    <property type="entry name" value="LOW CALCIUM RESPONSE LOCUS PROTEIN T"/>
    <property type="match status" value="1"/>
</dbReference>
<keyword evidence="3" id="KW-1185">Reference proteome</keyword>
<proteinExistence type="predicted"/>
<evidence type="ECO:0000313" key="3">
    <source>
        <dbReference type="Proteomes" id="UP000078596"/>
    </source>
</evidence>
<dbReference type="KEGG" id="haz:A9404_01685"/>
<dbReference type="GO" id="GO:0003676">
    <property type="term" value="F:nucleic acid binding"/>
    <property type="evidence" value="ECO:0007669"/>
    <property type="project" value="InterPro"/>
</dbReference>
<dbReference type="NCBIfam" id="NF033516">
    <property type="entry name" value="transpos_IS3"/>
    <property type="match status" value="1"/>
</dbReference>
<dbReference type="PANTHER" id="PTHR47515:SF1">
    <property type="entry name" value="BLR2054 PROTEIN"/>
    <property type="match status" value="1"/>
</dbReference>
<reference evidence="2 3" key="1">
    <citation type="submission" date="2016-06" db="EMBL/GenBank/DDBJ databases">
        <title>Insight into the functional genes involving in sulfur oxidation in Pearl River water.</title>
        <authorList>
            <person name="Luo J."/>
            <person name="Tan X."/>
            <person name="Lin W."/>
        </authorList>
    </citation>
    <scope>NUCLEOTIDE SEQUENCE [LARGE SCALE GENOMIC DNA]</scope>
    <source>
        <strain evidence="2 3">LS2</strain>
    </source>
</reference>
<dbReference type="InterPro" id="IPR036397">
    <property type="entry name" value="RNaseH_sf"/>
</dbReference>
<gene>
    <name evidence="2" type="ORF">A9404_01685</name>
</gene>
<protein>
    <submittedName>
        <fullName evidence="2">Transposase</fullName>
    </submittedName>
</protein>
<name>A0A191ZEF5_9GAMM</name>
<organism evidence="2 3">
    <name type="scientific">Halothiobacillus diazotrophicus</name>
    <dbReference type="NCBI Taxonomy" id="1860122"/>
    <lineage>
        <taxon>Bacteria</taxon>
        <taxon>Pseudomonadati</taxon>
        <taxon>Pseudomonadota</taxon>
        <taxon>Gammaproteobacteria</taxon>
        <taxon>Chromatiales</taxon>
        <taxon>Halothiobacillaceae</taxon>
        <taxon>Halothiobacillus</taxon>
    </lineage>
</organism>
<feature type="domain" description="Integrase catalytic" evidence="1">
    <location>
        <begin position="108"/>
        <end position="272"/>
    </location>
</feature>
<dbReference type="GO" id="GO:0015074">
    <property type="term" value="P:DNA integration"/>
    <property type="evidence" value="ECO:0007669"/>
    <property type="project" value="InterPro"/>
</dbReference>